<protein>
    <recommendedName>
        <fullName evidence="4">Tail assembly chaperone</fullName>
    </recommendedName>
</protein>
<evidence type="ECO:0000313" key="2">
    <source>
        <dbReference type="EMBL" id="GFG72690.1"/>
    </source>
</evidence>
<evidence type="ECO:0000313" key="3">
    <source>
        <dbReference type="Proteomes" id="UP000465361"/>
    </source>
</evidence>
<gene>
    <name evidence="2" type="ORF">MBOT_00550</name>
</gene>
<comment type="caution">
    <text evidence="2">The sequence shown here is derived from an EMBL/GenBank/DDBJ whole genome shotgun (WGS) entry which is preliminary data.</text>
</comment>
<reference evidence="2 3" key="1">
    <citation type="journal article" date="2019" name="Emerg. Microbes Infect.">
        <title>Comprehensive subspecies identification of 175 nontuberculous mycobacteria species based on 7547 genomic profiles.</title>
        <authorList>
            <person name="Matsumoto Y."/>
            <person name="Kinjo T."/>
            <person name="Motooka D."/>
            <person name="Nabeya D."/>
            <person name="Jung N."/>
            <person name="Uechi K."/>
            <person name="Horii T."/>
            <person name="Iida T."/>
            <person name="Fujita J."/>
            <person name="Nakamura S."/>
        </authorList>
    </citation>
    <scope>NUCLEOTIDE SEQUENCE [LARGE SCALE GENOMIC DNA]</scope>
    <source>
        <strain evidence="2 3">JCM 17322</strain>
    </source>
</reference>
<evidence type="ECO:0008006" key="4">
    <source>
        <dbReference type="Google" id="ProtNLM"/>
    </source>
</evidence>
<feature type="region of interest" description="Disordered" evidence="1">
    <location>
        <begin position="137"/>
        <end position="159"/>
    </location>
</feature>
<keyword evidence="3" id="KW-1185">Reference proteome</keyword>
<feature type="compositionally biased region" description="Basic and acidic residues" evidence="1">
    <location>
        <begin position="137"/>
        <end position="150"/>
    </location>
</feature>
<dbReference type="Proteomes" id="UP000465361">
    <property type="component" value="Unassembled WGS sequence"/>
</dbReference>
<accession>A0A7I9XT41</accession>
<name>A0A7I9XT41_9MYCO</name>
<organism evidence="2 3">
    <name type="scientific">Mycobacterium botniense</name>
    <dbReference type="NCBI Taxonomy" id="84962"/>
    <lineage>
        <taxon>Bacteria</taxon>
        <taxon>Bacillati</taxon>
        <taxon>Actinomycetota</taxon>
        <taxon>Actinomycetes</taxon>
        <taxon>Mycobacteriales</taxon>
        <taxon>Mycobacteriaceae</taxon>
        <taxon>Mycobacterium</taxon>
    </lineage>
</organism>
<dbReference type="EMBL" id="BLKW01000002">
    <property type="protein sequence ID" value="GFG72690.1"/>
    <property type="molecule type" value="Genomic_DNA"/>
</dbReference>
<evidence type="ECO:0000256" key="1">
    <source>
        <dbReference type="SAM" id="MobiDB-lite"/>
    </source>
</evidence>
<proteinExistence type="predicted"/>
<dbReference type="RefSeq" id="WP_163753172.1">
    <property type="nucleotide sequence ID" value="NZ_BLKW01000002.1"/>
</dbReference>
<dbReference type="AlphaFoldDB" id="A0A7I9XT41"/>
<sequence>MQEQVSHSHDSFEAARAQAAEYMGFTASERIITPKGEVFEIPNPSLLDDEQLARYDALQLEVESWDREDDEIDENGKVIRRGELKEPNRKNGVLVENYHIQLARAIFGDRYEAFKAAGGRAVDVTLIWQKMGRELAERRKADPKSDRGDQIVEAVSDTD</sequence>